<dbReference type="Proteomes" id="UP001501074">
    <property type="component" value="Unassembled WGS sequence"/>
</dbReference>
<dbReference type="EMBL" id="BAAAZO010000012">
    <property type="protein sequence ID" value="GAA3635470.1"/>
    <property type="molecule type" value="Genomic_DNA"/>
</dbReference>
<dbReference type="InterPro" id="IPR036390">
    <property type="entry name" value="WH_DNA-bd_sf"/>
</dbReference>
<dbReference type="Pfam" id="PF12802">
    <property type="entry name" value="MarR_2"/>
    <property type="match status" value="1"/>
</dbReference>
<dbReference type="Gene3D" id="1.10.10.10">
    <property type="entry name" value="Winged helix-like DNA-binding domain superfamily/Winged helix DNA-binding domain"/>
    <property type="match status" value="1"/>
</dbReference>
<dbReference type="PANTHER" id="PTHR33164:SF57">
    <property type="entry name" value="MARR-FAMILY TRANSCRIPTIONAL REGULATOR"/>
    <property type="match status" value="1"/>
</dbReference>
<dbReference type="PRINTS" id="PR00598">
    <property type="entry name" value="HTHMARR"/>
</dbReference>
<keyword evidence="3" id="KW-1185">Reference proteome</keyword>
<evidence type="ECO:0000313" key="2">
    <source>
        <dbReference type="EMBL" id="GAA3635470.1"/>
    </source>
</evidence>
<dbReference type="PANTHER" id="PTHR33164">
    <property type="entry name" value="TRANSCRIPTIONAL REGULATOR, MARR FAMILY"/>
    <property type="match status" value="1"/>
</dbReference>
<comment type="caution">
    <text evidence="2">The sequence shown here is derived from an EMBL/GenBank/DDBJ whole genome shotgun (WGS) entry which is preliminary data.</text>
</comment>
<name>A0ABP7AM60_9ACTN</name>
<protein>
    <submittedName>
        <fullName evidence="2">MarR family winged helix-turn-helix transcriptional regulator</fullName>
    </submittedName>
</protein>
<evidence type="ECO:0000259" key="1">
    <source>
        <dbReference type="PROSITE" id="PS50995"/>
    </source>
</evidence>
<dbReference type="SUPFAM" id="SSF46785">
    <property type="entry name" value="Winged helix' DNA-binding domain"/>
    <property type="match status" value="1"/>
</dbReference>
<reference evidence="3" key="1">
    <citation type="journal article" date="2019" name="Int. J. Syst. Evol. Microbiol.">
        <title>The Global Catalogue of Microorganisms (GCM) 10K type strain sequencing project: providing services to taxonomists for standard genome sequencing and annotation.</title>
        <authorList>
            <consortium name="The Broad Institute Genomics Platform"/>
            <consortium name="The Broad Institute Genome Sequencing Center for Infectious Disease"/>
            <person name="Wu L."/>
            <person name="Ma J."/>
        </authorList>
    </citation>
    <scope>NUCLEOTIDE SEQUENCE [LARGE SCALE GENOMIC DNA]</scope>
    <source>
        <strain evidence="3">JCM 16902</strain>
    </source>
</reference>
<proteinExistence type="predicted"/>
<dbReference type="InterPro" id="IPR039422">
    <property type="entry name" value="MarR/SlyA-like"/>
</dbReference>
<organism evidence="2 3">
    <name type="scientific">Kineosporia mesophila</name>
    <dbReference type="NCBI Taxonomy" id="566012"/>
    <lineage>
        <taxon>Bacteria</taxon>
        <taxon>Bacillati</taxon>
        <taxon>Actinomycetota</taxon>
        <taxon>Actinomycetes</taxon>
        <taxon>Kineosporiales</taxon>
        <taxon>Kineosporiaceae</taxon>
        <taxon>Kineosporia</taxon>
    </lineage>
</organism>
<accession>A0ABP7AM60</accession>
<dbReference type="InterPro" id="IPR036388">
    <property type="entry name" value="WH-like_DNA-bd_sf"/>
</dbReference>
<gene>
    <name evidence="2" type="ORF">GCM10022223_62380</name>
</gene>
<dbReference type="PROSITE" id="PS50995">
    <property type="entry name" value="HTH_MARR_2"/>
    <property type="match status" value="1"/>
</dbReference>
<evidence type="ECO:0000313" key="3">
    <source>
        <dbReference type="Proteomes" id="UP001501074"/>
    </source>
</evidence>
<sequence length="158" mass="17457">MTSDDGGLDLMALLPRLAQVSGVLNRGRLIERAMAASGITVDRPAMGVLLTLHMAGEPLRVGEIAHRMQVVGPHITRQLNELERRDLARRVPDPDDQRARLIELTPEGSAATARYMETILGWLAGSLDDWTAQDRATFGRLLERFVNDFTARVDALDT</sequence>
<dbReference type="SMART" id="SM00347">
    <property type="entry name" value="HTH_MARR"/>
    <property type="match status" value="1"/>
</dbReference>
<dbReference type="InterPro" id="IPR000835">
    <property type="entry name" value="HTH_MarR-typ"/>
</dbReference>
<feature type="domain" description="HTH marR-type" evidence="1">
    <location>
        <begin position="10"/>
        <end position="147"/>
    </location>
</feature>